<dbReference type="EMBL" id="JAEPRE010000037">
    <property type="protein sequence ID" value="KAG2235168.1"/>
    <property type="molecule type" value="Genomic_DNA"/>
</dbReference>
<feature type="non-terminal residue" evidence="1">
    <location>
        <position position="1"/>
    </location>
</feature>
<organism evidence="1 2">
    <name type="scientific">Thamnidium elegans</name>
    <dbReference type="NCBI Taxonomy" id="101142"/>
    <lineage>
        <taxon>Eukaryota</taxon>
        <taxon>Fungi</taxon>
        <taxon>Fungi incertae sedis</taxon>
        <taxon>Mucoromycota</taxon>
        <taxon>Mucoromycotina</taxon>
        <taxon>Mucoromycetes</taxon>
        <taxon>Mucorales</taxon>
        <taxon>Mucorineae</taxon>
        <taxon>Mucoraceae</taxon>
        <taxon>Thamnidium</taxon>
    </lineage>
</organism>
<keyword evidence="2" id="KW-1185">Reference proteome</keyword>
<accession>A0A8H7SW07</accession>
<dbReference type="Proteomes" id="UP000613177">
    <property type="component" value="Unassembled WGS sequence"/>
</dbReference>
<proteinExistence type="predicted"/>
<comment type="caution">
    <text evidence="1">The sequence shown here is derived from an EMBL/GenBank/DDBJ whole genome shotgun (WGS) entry which is preliminary data.</text>
</comment>
<sequence>FSSIQWQNYLYSYSITDEQLKAFTLPMNWKSDADLVNKFLLNDKKKIINLIVQSLLGRHFPENLYTVAQIEWADTEGLFIMYYSSQNENDERYAPVVVTVQKEFSQTSMLKIIRYCTFVYEKYNLLPTVLIISSSSRLDTRVDSDIDMNVDSSFKLIKSDCWARECLLFLPDSISTTLNNKSTNTLIALCQYISNPNKILSFSSNSPFEL</sequence>
<name>A0A8H7SW07_9FUNG</name>
<protein>
    <submittedName>
        <fullName evidence="1">Uncharacterized protein</fullName>
    </submittedName>
</protein>
<dbReference type="AlphaFoldDB" id="A0A8H7SW07"/>
<evidence type="ECO:0000313" key="1">
    <source>
        <dbReference type="EMBL" id="KAG2235168.1"/>
    </source>
</evidence>
<reference evidence="1" key="1">
    <citation type="submission" date="2021-01" db="EMBL/GenBank/DDBJ databases">
        <title>Metabolic potential, ecology and presence of endohyphal bacteria is reflected in genomic diversity of Mucoromycotina.</title>
        <authorList>
            <person name="Muszewska A."/>
            <person name="Okrasinska A."/>
            <person name="Steczkiewicz K."/>
            <person name="Drgas O."/>
            <person name="Orlowska M."/>
            <person name="Perlinska-Lenart U."/>
            <person name="Aleksandrzak-Piekarczyk T."/>
            <person name="Szatraj K."/>
            <person name="Zielenkiewicz U."/>
            <person name="Pilsyk S."/>
            <person name="Malc E."/>
            <person name="Mieczkowski P."/>
            <person name="Kruszewska J.S."/>
            <person name="Biernat P."/>
            <person name="Pawlowska J."/>
        </authorList>
    </citation>
    <scope>NUCLEOTIDE SEQUENCE</scope>
    <source>
        <strain evidence="1">WA0000018081</strain>
    </source>
</reference>
<gene>
    <name evidence="1" type="ORF">INT48_003512</name>
</gene>
<evidence type="ECO:0000313" key="2">
    <source>
        <dbReference type="Proteomes" id="UP000613177"/>
    </source>
</evidence>